<organism evidence="9 10">
    <name type="scientific">Melanomma pulvis-pyrius CBS 109.77</name>
    <dbReference type="NCBI Taxonomy" id="1314802"/>
    <lineage>
        <taxon>Eukaryota</taxon>
        <taxon>Fungi</taxon>
        <taxon>Dikarya</taxon>
        <taxon>Ascomycota</taxon>
        <taxon>Pezizomycotina</taxon>
        <taxon>Dothideomycetes</taxon>
        <taxon>Pleosporomycetidae</taxon>
        <taxon>Pleosporales</taxon>
        <taxon>Melanommataceae</taxon>
        <taxon>Melanomma</taxon>
    </lineage>
</organism>
<dbReference type="PANTHER" id="PTHR33938">
    <property type="entry name" value="FERULOYL ESTERASE B-RELATED"/>
    <property type="match status" value="1"/>
</dbReference>
<evidence type="ECO:0000256" key="7">
    <source>
        <dbReference type="ARBA" id="ARBA00023157"/>
    </source>
</evidence>
<evidence type="ECO:0000313" key="9">
    <source>
        <dbReference type="EMBL" id="KAF2800731.1"/>
    </source>
</evidence>
<dbReference type="InterPro" id="IPR029058">
    <property type="entry name" value="AB_hydrolase_fold"/>
</dbReference>
<gene>
    <name evidence="9" type="ORF">K505DRAFT_370052</name>
</gene>
<evidence type="ECO:0000256" key="1">
    <source>
        <dbReference type="ARBA" id="ARBA00006249"/>
    </source>
</evidence>
<reference evidence="9" key="1">
    <citation type="journal article" date="2020" name="Stud. Mycol.">
        <title>101 Dothideomycetes genomes: a test case for predicting lifestyles and emergence of pathogens.</title>
        <authorList>
            <person name="Haridas S."/>
            <person name="Albert R."/>
            <person name="Binder M."/>
            <person name="Bloem J."/>
            <person name="Labutti K."/>
            <person name="Salamov A."/>
            <person name="Andreopoulos B."/>
            <person name="Baker S."/>
            <person name="Barry K."/>
            <person name="Bills G."/>
            <person name="Bluhm B."/>
            <person name="Cannon C."/>
            <person name="Castanera R."/>
            <person name="Culley D."/>
            <person name="Daum C."/>
            <person name="Ezra D."/>
            <person name="Gonzalez J."/>
            <person name="Henrissat B."/>
            <person name="Kuo A."/>
            <person name="Liang C."/>
            <person name="Lipzen A."/>
            <person name="Lutzoni F."/>
            <person name="Magnuson J."/>
            <person name="Mondo S."/>
            <person name="Nolan M."/>
            <person name="Ohm R."/>
            <person name="Pangilinan J."/>
            <person name="Park H.-J."/>
            <person name="Ramirez L."/>
            <person name="Alfaro M."/>
            <person name="Sun H."/>
            <person name="Tritt A."/>
            <person name="Yoshinaga Y."/>
            <person name="Zwiers L.-H."/>
            <person name="Turgeon B."/>
            <person name="Goodwin S."/>
            <person name="Spatafora J."/>
            <person name="Crous P."/>
            <person name="Grigoriev I."/>
        </authorList>
    </citation>
    <scope>NUCLEOTIDE SEQUENCE</scope>
    <source>
        <strain evidence="9">CBS 109.77</strain>
    </source>
</reference>
<dbReference type="EMBL" id="MU001743">
    <property type="protein sequence ID" value="KAF2800731.1"/>
    <property type="molecule type" value="Genomic_DNA"/>
</dbReference>
<dbReference type="Proteomes" id="UP000799757">
    <property type="component" value="Unassembled WGS sequence"/>
</dbReference>
<evidence type="ECO:0000256" key="2">
    <source>
        <dbReference type="ARBA" id="ARBA00022487"/>
    </source>
</evidence>
<keyword evidence="3" id="KW-0479">Metal-binding</keyword>
<dbReference type="OrthoDB" id="3039123at2759"/>
<comment type="similarity">
    <text evidence="1 8">Belongs to the tannase family.</text>
</comment>
<keyword evidence="10" id="KW-1185">Reference proteome</keyword>
<feature type="signal peptide" evidence="8">
    <location>
        <begin position="1"/>
        <end position="16"/>
    </location>
</feature>
<dbReference type="Pfam" id="PF07519">
    <property type="entry name" value="Tannase"/>
    <property type="match status" value="1"/>
</dbReference>
<sequence>MRFQLSFLVFVGAATAITLNDICTSTYAQLALPAPGFYQGITIDSDSVVTTLASNYSVKDNTFFPNAAISYCNVTFAYTHDGRNDVVHVAYFVPDPSTFTNRFLATGGGGLAINSGLNTVSGGVSIGAVSGLTDGGFGSFNTQEDVHFLLANGSVNWENAYMFGYQAIHEMTVLGKEFARNVMGMQNATKLYAYYQGCSEGGREGWSQVQRFEELDGASIGAPAFRYAHQQIQHLYSNVVEKTLDYFPPPCELTAIVNATIAFCDPLDGKTDGVVSRTDLCKLRFNINSTIGTPYYCAASAGGGGFGPPGSGQPTPVQNGTVSAKAVAVAQTIIDGLHDLQGRRAYVSYQPSATFADAQTKYNNATGKWELSISGLGGEFVTRYIQLQNTSTLASLEGVTYDTLRDWIYDLWQMYEDSFQTTWPDLTKFQAAGGKVLHFHGESDNSIPAASSARYWESVRSVMYPALDYNTSTTKLQDFYRFFLVPGAGHCGANAGQPNGAWPQTSMTQLIDWVEKGVAPDTLNATVALGANKGQNQQICMFPLRPLYTGNGTEQQCVYDQESIDTWHYDLNSWKMPVY</sequence>
<evidence type="ECO:0000313" key="10">
    <source>
        <dbReference type="Proteomes" id="UP000799757"/>
    </source>
</evidence>
<dbReference type="EC" id="3.1.1.-" evidence="8"/>
<keyword evidence="5 8" id="KW-0378">Hydrolase</keyword>
<keyword evidence="2" id="KW-0719">Serine esterase</keyword>
<protein>
    <recommendedName>
        <fullName evidence="8">Carboxylic ester hydrolase</fullName>
        <ecNumber evidence="8">3.1.1.-</ecNumber>
    </recommendedName>
</protein>
<dbReference type="InterPro" id="IPR011118">
    <property type="entry name" value="Tannase/feruloyl_esterase"/>
</dbReference>
<keyword evidence="6" id="KW-0106">Calcium</keyword>
<keyword evidence="7" id="KW-1015">Disulfide bond</keyword>
<evidence type="ECO:0000256" key="3">
    <source>
        <dbReference type="ARBA" id="ARBA00022723"/>
    </source>
</evidence>
<dbReference type="PANTHER" id="PTHR33938:SF16">
    <property type="entry name" value="CARBOXYLIC ESTER HYDROLASE"/>
    <property type="match status" value="1"/>
</dbReference>
<dbReference type="AlphaFoldDB" id="A0A6A6XW06"/>
<dbReference type="SUPFAM" id="SSF53474">
    <property type="entry name" value="alpha/beta-Hydrolases"/>
    <property type="match status" value="1"/>
</dbReference>
<evidence type="ECO:0000256" key="4">
    <source>
        <dbReference type="ARBA" id="ARBA00022729"/>
    </source>
</evidence>
<dbReference type="GO" id="GO:0030600">
    <property type="term" value="F:feruloyl esterase activity"/>
    <property type="evidence" value="ECO:0007669"/>
    <property type="project" value="UniProtKB-ARBA"/>
</dbReference>
<proteinExistence type="inferred from homology"/>
<name>A0A6A6XW06_9PLEO</name>
<evidence type="ECO:0000256" key="6">
    <source>
        <dbReference type="ARBA" id="ARBA00022837"/>
    </source>
</evidence>
<keyword evidence="4 8" id="KW-0732">Signal</keyword>
<evidence type="ECO:0000256" key="5">
    <source>
        <dbReference type="ARBA" id="ARBA00022801"/>
    </source>
</evidence>
<dbReference type="GO" id="GO:0046872">
    <property type="term" value="F:metal ion binding"/>
    <property type="evidence" value="ECO:0007669"/>
    <property type="project" value="UniProtKB-KW"/>
</dbReference>
<feature type="chain" id="PRO_5025708067" description="Carboxylic ester hydrolase" evidence="8">
    <location>
        <begin position="17"/>
        <end position="579"/>
    </location>
</feature>
<accession>A0A6A6XW06</accession>
<evidence type="ECO:0000256" key="8">
    <source>
        <dbReference type="RuleBase" id="RU361238"/>
    </source>
</evidence>